<evidence type="ECO:0000256" key="1">
    <source>
        <dbReference type="SAM" id="MobiDB-lite"/>
    </source>
</evidence>
<gene>
    <name evidence="2" type="ORF">AK812_SmicGene37767</name>
</gene>
<sequence>MGNSSAFRYMAKATRSGVAEQRELAQCGSITCSIAFWQARDQTKLCGSRNYYHMHRRTDAAGSVSPDGMSEFWVMRVRKSRQQAVAPADAAIIKDVGQHIVTLICSEGSALDCAFEDADLMVEGRADPSQSPLVDSAFIGYELTDETSRLHQEIMAQAQADKKDAKRVTKTIAKTKKTPRKVPAATSKEVGTSER</sequence>
<dbReference type="Proteomes" id="UP000186817">
    <property type="component" value="Unassembled WGS sequence"/>
</dbReference>
<dbReference type="EMBL" id="LSRX01001259">
    <property type="protein sequence ID" value="OLP81667.1"/>
    <property type="molecule type" value="Genomic_DNA"/>
</dbReference>
<evidence type="ECO:0000313" key="3">
    <source>
        <dbReference type="Proteomes" id="UP000186817"/>
    </source>
</evidence>
<organism evidence="2 3">
    <name type="scientific">Symbiodinium microadriaticum</name>
    <name type="common">Dinoflagellate</name>
    <name type="synonym">Zooxanthella microadriatica</name>
    <dbReference type="NCBI Taxonomy" id="2951"/>
    <lineage>
        <taxon>Eukaryota</taxon>
        <taxon>Sar</taxon>
        <taxon>Alveolata</taxon>
        <taxon>Dinophyceae</taxon>
        <taxon>Suessiales</taxon>
        <taxon>Symbiodiniaceae</taxon>
        <taxon>Symbiodinium</taxon>
    </lineage>
</organism>
<protein>
    <submittedName>
        <fullName evidence="2">Uncharacterized protein</fullName>
    </submittedName>
</protein>
<accession>A0A1Q9CFN8</accession>
<reference evidence="2 3" key="1">
    <citation type="submission" date="2016-02" db="EMBL/GenBank/DDBJ databases">
        <title>Genome analysis of coral dinoflagellate symbionts highlights evolutionary adaptations to a symbiotic lifestyle.</title>
        <authorList>
            <person name="Aranda M."/>
            <person name="Li Y."/>
            <person name="Liew Y.J."/>
            <person name="Baumgarten S."/>
            <person name="Simakov O."/>
            <person name="Wilson M."/>
            <person name="Piel J."/>
            <person name="Ashoor H."/>
            <person name="Bougouffa S."/>
            <person name="Bajic V.B."/>
            <person name="Ryu T."/>
            <person name="Ravasi T."/>
            <person name="Bayer T."/>
            <person name="Micklem G."/>
            <person name="Kim H."/>
            <person name="Bhak J."/>
            <person name="Lajeunesse T.C."/>
            <person name="Voolstra C.R."/>
        </authorList>
    </citation>
    <scope>NUCLEOTIDE SEQUENCE [LARGE SCALE GENOMIC DNA]</scope>
    <source>
        <strain evidence="2 3">CCMP2467</strain>
    </source>
</reference>
<keyword evidence="3" id="KW-1185">Reference proteome</keyword>
<evidence type="ECO:0000313" key="2">
    <source>
        <dbReference type="EMBL" id="OLP81667.1"/>
    </source>
</evidence>
<proteinExistence type="predicted"/>
<name>A0A1Q9CFN8_SYMMI</name>
<comment type="caution">
    <text evidence="2">The sequence shown here is derived from an EMBL/GenBank/DDBJ whole genome shotgun (WGS) entry which is preliminary data.</text>
</comment>
<dbReference type="AlphaFoldDB" id="A0A1Q9CFN8"/>
<feature type="region of interest" description="Disordered" evidence="1">
    <location>
        <begin position="157"/>
        <end position="195"/>
    </location>
</feature>